<comment type="caution">
    <text evidence="1">The sequence shown here is derived from an EMBL/GenBank/DDBJ whole genome shotgun (WGS) entry which is preliminary data.</text>
</comment>
<keyword evidence="2" id="KW-1185">Reference proteome</keyword>
<dbReference type="EMBL" id="BGZK01000098">
    <property type="protein sequence ID" value="GBP18564.1"/>
    <property type="molecule type" value="Genomic_DNA"/>
</dbReference>
<accession>A0A4C1TXF5</accession>
<evidence type="ECO:0000313" key="2">
    <source>
        <dbReference type="Proteomes" id="UP000299102"/>
    </source>
</evidence>
<sequence>MFVRCNLFKKWSNEIKRGRLNMDYNPRAGRSVDASSQIHMKNTSLVDCLQQRKLVKLSRATNVEGSDVKSGKTKRG</sequence>
<proteinExistence type="predicted"/>
<protein>
    <submittedName>
        <fullName evidence="1">Uncharacterized protein</fullName>
    </submittedName>
</protein>
<name>A0A4C1TXF5_EUMVA</name>
<evidence type="ECO:0000313" key="1">
    <source>
        <dbReference type="EMBL" id="GBP18564.1"/>
    </source>
</evidence>
<reference evidence="1 2" key="1">
    <citation type="journal article" date="2019" name="Commun. Biol.">
        <title>The bagworm genome reveals a unique fibroin gene that provides high tensile strength.</title>
        <authorList>
            <person name="Kono N."/>
            <person name="Nakamura H."/>
            <person name="Ohtoshi R."/>
            <person name="Tomita M."/>
            <person name="Numata K."/>
            <person name="Arakawa K."/>
        </authorList>
    </citation>
    <scope>NUCLEOTIDE SEQUENCE [LARGE SCALE GENOMIC DNA]</scope>
</reference>
<dbReference type="Proteomes" id="UP000299102">
    <property type="component" value="Unassembled WGS sequence"/>
</dbReference>
<organism evidence="1 2">
    <name type="scientific">Eumeta variegata</name>
    <name type="common">Bagworm moth</name>
    <name type="synonym">Eumeta japonica</name>
    <dbReference type="NCBI Taxonomy" id="151549"/>
    <lineage>
        <taxon>Eukaryota</taxon>
        <taxon>Metazoa</taxon>
        <taxon>Ecdysozoa</taxon>
        <taxon>Arthropoda</taxon>
        <taxon>Hexapoda</taxon>
        <taxon>Insecta</taxon>
        <taxon>Pterygota</taxon>
        <taxon>Neoptera</taxon>
        <taxon>Endopterygota</taxon>
        <taxon>Lepidoptera</taxon>
        <taxon>Glossata</taxon>
        <taxon>Ditrysia</taxon>
        <taxon>Tineoidea</taxon>
        <taxon>Psychidae</taxon>
        <taxon>Oiketicinae</taxon>
        <taxon>Eumeta</taxon>
    </lineage>
</organism>
<gene>
    <name evidence="1" type="ORF">EVAR_13025_1</name>
</gene>
<dbReference type="AlphaFoldDB" id="A0A4C1TXF5"/>